<dbReference type="SUPFAM" id="SSF53448">
    <property type="entry name" value="Nucleotide-diphospho-sugar transferases"/>
    <property type="match status" value="1"/>
</dbReference>
<dbReference type="GO" id="GO:0016757">
    <property type="term" value="F:glycosyltransferase activity"/>
    <property type="evidence" value="ECO:0007669"/>
    <property type="project" value="UniProtKB-KW"/>
</dbReference>
<comment type="similarity">
    <text evidence="1">Belongs to the glycosyltransferase 2 family.</text>
</comment>
<evidence type="ECO:0000256" key="2">
    <source>
        <dbReference type="ARBA" id="ARBA00022676"/>
    </source>
</evidence>
<keyword evidence="4" id="KW-1133">Transmembrane helix</keyword>
<dbReference type="Proteomes" id="UP000316360">
    <property type="component" value="Unassembled WGS sequence"/>
</dbReference>
<accession>A0A523S4A9</accession>
<gene>
    <name evidence="6" type="ORF">E3J84_00850</name>
</gene>
<dbReference type="PANTHER" id="PTHR43630:SF1">
    <property type="entry name" value="POLY-BETA-1,6-N-ACETYL-D-GLUCOSAMINE SYNTHASE"/>
    <property type="match status" value="1"/>
</dbReference>
<feature type="transmembrane region" description="Helical" evidence="4">
    <location>
        <begin position="330"/>
        <end position="349"/>
    </location>
</feature>
<sequence>KEELKSIKDEELPLYTIFIPLYKESETLPHVLSNISKLDYPHNKLDIKIIMEEEDEETIQAAKKLGLVAGDMKKGEGEPKVANLPKESLDVIIVPRADIKTKPRACNFALKRATGEFCVVYDAEDNPEPDQLKKAVCAFHQLEKDCICLQAKLNYYNSTQNILTKWFTLEYHFWFDYYLPGLVGINAPVPLGGTSNHFRTEALKEIGGWDPYNVTEDADLGMRIYRQRLKIAVLDSYTMEEASSKLLTWIGQRSRWQKGYAQTFLVHMRHPLKLLREMGIRSYLFGQLTFGGNFYLPLLNPLLWLVTIAAFVFKGTFSFLSFYPMPIIALFNLVVGNSIYIIIHLYAAIKTRKYFLIPYAIFIPLYWALISIGCWKGTIQLITKPFYWEKTVHALYKSNEKS</sequence>
<name>A0A523S4A9_UNCAE</name>
<proteinExistence type="inferred from homology"/>
<evidence type="ECO:0000313" key="7">
    <source>
        <dbReference type="Proteomes" id="UP000316360"/>
    </source>
</evidence>
<keyword evidence="4" id="KW-0472">Membrane</keyword>
<evidence type="ECO:0000256" key="1">
    <source>
        <dbReference type="ARBA" id="ARBA00006739"/>
    </source>
</evidence>
<dbReference type="EMBL" id="SOKJ01000045">
    <property type="protein sequence ID" value="TET12862.1"/>
    <property type="molecule type" value="Genomic_DNA"/>
</dbReference>
<reference evidence="6 7" key="1">
    <citation type="submission" date="2019-03" db="EMBL/GenBank/DDBJ databases">
        <title>Metabolic potential of uncultured bacteria and archaea associated with petroleum seepage in deep-sea sediments.</title>
        <authorList>
            <person name="Dong X."/>
            <person name="Hubert C."/>
        </authorList>
    </citation>
    <scope>NUCLEOTIDE SEQUENCE [LARGE SCALE GENOMIC DNA]</scope>
    <source>
        <strain evidence="6">E44_bin7</strain>
    </source>
</reference>
<dbReference type="CDD" id="cd06427">
    <property type="entry name" value="CESA_like_2"/>
    <property type="match status" value="1"/>
</dbReference>
<feature type="non-terminal residue" evidence="6">
    <location>
        <position position="1"/>
    </location>
</feature>
<evidence type="ECO:0000313" key="6">
    <source>
        <dbReference type="EMBL" id="TET12862.1"/>
    </source>
</evidence>
<feature type="domain" description="Glycosyltransferase 2-like" evidence="5">
    <location>
        <begin position="119"/>
        <end position="313"/>
    </location>
</feature>
<comment type="caution">
    <text evidence="6">The sequence shown here is derived from an EMBL/GenBank/DDBJ whole genome shotgun (WGS) entry which is preliminary data.</text>
</comment>
<organism evidence="6 7">
    <name type="scientific">Aerophobetes bacterium</name>
    <dbReference type="NCBI Taxonomy" id="2030807"/>
    <lineage>
        <taxon>Bacteria</taxon>
        <taxon>Candidatus Aerophobota</taxon>
    </lineage>
</organism>
<keyword evidence="2" id="KW-0328">Glycosyltransferase</keyword>
<evidence type="ECO:0000256" key="3">
    <source>
        <dbReference type="ARBA" id="ARBA00022679"/>
    </source>
</evidence>
<dbReference type="AlphaFoldDB" id="A0A523S4A9"/>
<evidence type="ECO:0000256" key="4">
    <source>
        <dbReference type="SAM" id="Phobius"/>
    </source>
</evidence>
<dbReference type="PANTHER" id="PTHR43630">
    <property type="entry name" value="POLY-BETA-1,6-N-ACETYL-D-GLUCOSAMINE SYNTHASE"/>
    <property type="match status" value="1"/>
</dbReference>
<evidence type="ECO:0000259" key="5">
    <source>
        <dbReference type="Pfam" id="PF13632"/>
    </source>
</evidence>
<keyword evidence="4" id="KW-0812">Transmembrane</keyword>
<keyword evidence="3 6" id="KW-0808">Transferase</keyword>
<dbReference type="Gene3D" id="3.90.550.10">
    <property type="entry name" value="Spore Coat Polysaccharide Biosynthesis Protein SpsA, Chain A"/>
    <property type="match status" value="1"/>
</dbReference>
<feature type="transmembrane region" description="Helical" evidence="4">
    <location>
        <begin position="355"/>
        <end position="375"/>
    </location>
</feature>
<dbReference type="InterPro" id="IPR029044">
    <property type="entry name" value="Nucleotide-diphossugar_trans"/>
</dbReference>
<dbReference type="Pfam" id="PF13632">
    <property type="entry name" value="Glyco_trans_2_3"/>
    <property type="match status" value="1"/>
</dbReference>
<protein>
    <submittedName>
        <fullName evidence="6">Glycosyltransferase</fullName>
    </submittedName>
</protein>
<dbReference type="InterPro" id="IPR001173">
    <property type="entry name" value="Glyco_trans_2-like"/>
</dbReference>